<reference evidence="4 5" key="1">
    <citation type="submission" date="2019-03" db="EMBL/GenBank/DDBJ databases">
        <title>Genomic Encyclopedia of Type Strains, Phase IV (KMG-IV): sequencing the most valuable type-strain genomes for metagenomic binning, comparative biology and taxonomic classification.</title>
        <authorList>
            <person name="Goeker M."/>
        </authorList>
    </citation>
    <scope>NUCLEOTIDE SEQUENCE [LARGE SCALE GENOMIC DNA]</scope>
    <source>
        <strain evidence="4 5">DSM 28287</strain>
    </source>
</reference>
<dbReference type="GO" id="GO:0046872">
    <property type="term" value="F:metal ion binding"/>
    <property type="evidence" value="ECO:0007669"/>
    <property type="project" value="UniProtKB-KW"/>
</dbReference>
<dbReference type="RefSeq" id="WP_133528169.1">
    <property type="nucleotide sequence ID" value="NZ_SNXO01000011.1"/>
</dbReference>
<organism evidence="4 5">
    <name type="scientific">Aminicella lysinilytica</name>
    <dbReference type="NCBI Taxonomy" id="433323"/>
    <lineage>
        <taxon>Bacteria</taxon>
        <taxon>Bacillati</taxon>
        <taxon>Bacillota</taxon>
        <taxon>Clostridia</taxon>
        <taxon>Peptostreptococcales</taxon>
        <taxon>Anaerovoracaceae</taxon>
        <taxon>Aminicella</taxon>
    </lineage>
</organism>
<dbReference type="PANTHER" id="PTHR11124">
    <property type="entry name" value="VACUOLAR SORTING PROTEIN VPS29"/>
    <property type="match status" value="1"/>
</dbReference>
<evidence type="ECO:0000256" key="1">
    <source>
        <dbReference type="ARBA" id="ARBA00008950"/>
    </source>
</evidence>
<dbReference type="Pfam" id="PF12850">
    <property type="entry name" value="Metallophos_2"/>
    <property type="match status" value="1"/>
</dbReference>
<proteinExistence type="inferred from homology"/>
<evidence type="ECO:0000259" key="3">
    <source>
        <dbReference type="Pfam" id="PF12850"/>
    </source>
</evidence>
<protein>
    <recommendedName>
        <fullName evidence="2">Phosphoesterase</fullName>
        <ecNumber evidence="2">3.1.4.-</ecNumber>
    </recommendedName>
</protein>
<dbReference type="Gene3D" id="3.60.21.10">
    <property type="match status" value="1"/>
</dbReference>
<dbReference type="NCBIfam" id="TIGR00040">
    <property type="entry name" value="yfcE"/>
    <property type="match status" value="1"/>
</dbReference>
<accession>A0A4R6Q5Y3</accession>
<name>A0A4R6Q5Y3_9FIRM</name>
<dbReference type="GO" id="GO:0016787">
    <property type="term" value="F:hydrolase activity"/>
    <property type="evidence" value="ECO:0007669"/>
    <property type="project" value="UniProtKB-UniRule"/>
</dbReference>
<dbReference type="InterPro" id="IPR000979">
    <property type="entry name" value="Phosphodiesterase_MJ0936/Vps29"/>
</dbReference>
<dbReference type="Proteomes" id="UP000295500">
    <property type="component" value="Unassembled WGS sequence"/>
</dbReference>
<dbReference type="InterPro" id="IPR024654">
    <property type="entry name" value="Calcineurin-like_PHP_lpxH"/>
</dbReference>
<dbReference type="EMBL" id="SNXO01000011">
    <property type="protein sequence ID" value="TDP57651.1"/>
    <property type="molecule type" value="Genomic_DNA"/>
</dbReference>
<dbReference type="OrthoDB" id="9800565at2"/>
<dbReference type="EC" id="3.1.4.-" evidence="2"/>
<comment type="caution">
    <text evidence="4">The sequence shown here is derived from an EMBL/GenBank/DDBJ whole genome shotgun (WGS) entry which is preliminary data.</text>
</comment>
<keyword evidence="5" id="KW-1185">Reference proteome</keyword>
<evidence type="ECO:0000313" key="5">
    <source>
        <dbReference type="Proteomes" id="UP000295500"/>
    </source>
</evidence>
<dbReference type="AlphaFoldDB" id="A0A4R6Q5Y3"/>
<dbReference type="SUPFAM" id="SSF56300">
    <property type="entry name" value="Metallo-dependent phosphatases"/>
    <property type="match status" value="1"/>
</dbReference>
<keyword evidence="2" id="KW-0479">Metal-binding</keyword>
<evidence type="ECO:0000256" key="2">
    <source>
        <dbReference type="RuleBase" id="RU362039"/>
    </source>
</evidence>
<dbReference type="InterPro" id="IPR029052">
    <property type="entry name" value="Metallo-depent_PP-like"/>
</dbReference>
<comment type="similarity">
    <text evidence="1 2">Belongs to the metallophosphoesterase superfamily. YfcE family.</text>
</comment>
<feature type="domain" description="Calcineurin-like phosphoesterase" evidence="3">
    <location>
        <begin position="1"/>
        <end position="153"/>
    </location>
</feature>
<comment type="cofactor">
    <cofactor evidence="2">
        <name>a divalent metal cation</name>
        <dbReference type="ChEBI" id="CHEBI:60240"/>
    </cofactor>
</comment>
<gene>
    <name evidence="4" type="ORF">EV211_11119</name>
</gene>
<evidence type="ECO:0000313" key="4">
    <source>
        <dbReference type="EMBL" id="TDP57651.1"/>
    </source>
</evidence>
<sequence>MNIFVTSDTHGHLEKTYDMFEKVSQLTADGEKIDTIIHCGDYQRDAGSIEGYLATPVISVKGNCDGQRDRDFKVVETPWGNILVTHGHVEIVDLDYDRLSYLAEENQCKAVCFGHTHIPVYEDYHGLTLINPGSLTSPRDGTSGSCALITATEDQLQVAIYYYSNFFDKDEKKKSHGGFLRGMINYSDRF</sequence>